<dbReference type="GO" id="GO:0047756">
    <property type="term" value="F:chondroitin 4-sulfotransferase activity"/>
    <property type="evidence" value="ECO:0007669"/>
    <property type="project" value="InterPro"/>
</dbReference>
<reference evidence="2 3" key="2">
    <citation type="journal article" date="2019" name="G3 (Bethesda)">
        <title>Hybrid Assembly of the Genome of the Entomopathogenic Nematode Steinernema carpocapsae Identifies the X-Chromosome.</title>
        <authorList>
            <person name="Serra L."/>
            <person name="Macchietto M."/>
            <person name="Macias-Munoz A."/>
            <person name="McGill C.J."/>
            <person name="Rodriguez I.M."/>
            <person name="Rodriguez B."/>
            <person name="Murad R."/>
            <person name="Mortazavi A."/>
        </authorList>
    </citation>
    <scope>NUCLEOTIDE SEQUENCE [LARGE SCALE GENOMIC DNA]</scope>
    <source>
        <strain evidence="2 3">ALL</strain>
    </source>
</reference>
<comment type="caution">
    <text evidence="2">The sequence shown here is derived from an EMBL/GenBank/DDBJ whole genome shotgun (WGS) entry which is preliminary data.</text>
</comment>
<dbReference type="OrthoDB" id="408912at2759"/>
<evidence type="ECO:0000256" key="1">
    <source>
        <dbReference type="SAM" id="Phobius"/>
    </source>
</evidence>
<dbReference type="InterPro" id="IPR005331">
    <property type="entry name" value="Sulfotransferase"/>
</dbReference>
<protein>
    <recommendedName>
        <fullName evidence="4">Carbohydrate sulfotransferase</fullName>
    </recommendedName>
</protein>
<keyword evidence="1" id="KW-1133">Transmembrane helix</keyword>
<dbReference type="PANTHER" id="PTHR22900:SF5">
    <property type="entry name" value="PROTEIN CBG14245"/>
    <property type="match status" value="1"/>
</dbReference>
<dbReference type="InterPro" id="IPR007669">
    <property type="entry name" value="Chst-1-like"/>
</dbReference>
<dbReference type="EMBL" id="AZBU02000006">
    <property type="protein sequence ID" value="TKR73600.1"/>
    <property type="molecule type" value="Genomic_DNA"/>
</dbReference>
<dbReference type="Pfam" id="PF03567">
    <property type="entry name" value="Sulfotransfer_2"/>
    <property type="match status" value="1"/>
</dbReference>
<dbReference type="STRING" id="34508.A0A4U5MUY0"/>
<evidence type="ECO:0000313" key="2">
    <source>
        <dbReference type="EMBL" id="TKR73600.1"/>
    </source>
</evidence>
<dbReference type="PANTHER" id="PTHR22900">
    <property type="entry name" value="PROTEIN CBG14245-RELATED"/>
    <property type="match status" value="1"/>
</dbReference>
<dbReference type="GO" id="GO:0050650">
    <property type="term" value="P:chondroitin sulfate proteoglycan biosynthetic process"/>
    <property type="evidence" value="ECO:0007669"/>
    <property type="project" value="InterPro"/>
</dbReference>
<dbReference type="GO" id="GO:0016020">
    <property type="term" value="C:membrane"/>
    <property type="evidence" value="ECO:0007669"/>
    <property type="project" value="InterPro"/>
</dbReference>
<gene>
    <name evidence="2" type="ORF">L596_020896</name>
</gene>
<dbReference type="Proteomes" id="UP000298663">
    <property type="component" value="Unassembled WGS sequence"/>
</dbReference>
<feature type="transmembrane region" description="Helical" evidence="1">
    <location>
        <begin position="89"/>
        <end position="109"/>
    </location>
</feature>
<name>A0A4U5MUY0_STECR</name>
<keyword evidence="1" id="KW-0812">Transmembrane</keyword>
<reference evidence="2 3" key="1">
    <citation type="journal article" date="2015" name="Genome Biol.">
        <title>Comparative genomics of Steinernema reveals deeply conserved gene regulatory networks.</title>
        <authorList>
            <person name="Dillman A.R."/>
            <person name="Macchietto M."/>
            <person name="Porter C.F."/>
            <person name="Rogers A."/>
            <person name="Williams B."/>
            <person name="Antoshechkin I."/>
            <person name="Lee M.M."/>
            <person name="Goodwin Z."/>
            <person name="Lu X."/>
            <person name="Lewis E.E."/>
            <person name="Goodrich-Blair H."/>
            <person name="Stock S.P."/>
            <person name="Adams B.J."/>
            <person name="Sternberg P.W."/>
            <person name="Mortazavi A."/>
        </authorList>
    </citation>
    <scope>NUCLEOTIDE SEQUENCE [LARGE SCALE GENOMIC DNA]</scope>
    <source>
        <strain evidence="2 3">ALL</strain>
    </source>
</reference>
<organism evidence="2 3">
    <name type="scientific">Steinernema carpocapsae</name>
    <name type="common">Entomopathogenic nematode</name>
    <dbReference type="NCBI Taxonomy" id="34508"/>
    <lineage>
        <taxon>Eukaryota</taxon>
        <taxon>Metazoa</taxon>
        <taxon>Ecdysozoa</taxon>
        <taxon>Nematoda</taxon>
        <taxon>Chromadorea</taxon>
        <taxon>Rhabditida</taxon>
        <taxon>Tylenchina</taxon>
        <taxon>Panagrolaimomorpha</taxon>
        <taxon>Strongyloidoidea</taxon>
        <taxon>Steinernematidae</taxon>
        <taxon>Steinernema</taxon>
    </lineage>
</organism>
<accession>A0A4U5MUY0</accession>
<sequence>MQMSTRKISRKCPPGWHSTLSIITPTTHELWHRIPHPSQPLSVKNAYFVHSIDLTCDCQSKCLSPVSFNRFTAIQYAFLEKQLRLSRELYCVLVFVVIVYIVALSHLYLTSSNDGSCGQNGKACFREFQLVPTTKAPADEDYVSRTVLLKEQFLLDAKLMNYSLYGLKELPVYPDHKKITQTYDIVPADLKLEEKLRVVYKKRLAACVIEKNMSTVLASIMCFLHDHEAFLKANRTITTEYFWTRFCKDKNEHNSIEDLLNATHTKLKDWTTFALVRDPLERLLSAFLDKCVMNREQFSDQNCYGCRDNIHCFVRTVYWRAKAFAKTQGRKPYNMEDVHTFPQNWHCSFKDRTNKMKIIKYYSEFTERKRTYARIVDVLKEAGIRPGLISEILDQLLGGSTYHTTIDSPEKKLVRMVVTKDQDLMDMIYSLYYHDYMMFGFSFV</sequence>
<dbReference type="AlphaFoldDB" id="A0A4U5MUY0"/>
<proteinExistence type="predicted"/>
<dbReference type="GO" id="GO:1902884">
    <property type="term" value="P:positive regulation of response to oxidative stress"/>
    <property type="evidence" value="ECO:0007669"/>
    <property type="project" value="InterPro"/>
</dbReference>
<keyword evidence="1" id="KW-0472">Membrane</keyword>
<evidence type="ECO:0000313" key="3">
    <source>
        <dbReference type="Proteomes" id="UP000298663"/>
    </source>
</evidence>
<keyword evidence="3" id="KW-1185">Reference proteome</keyword>
<evidence type="ECO:0008006" key="4">
    <source>
        <dbReference type="Google" id="ProtNLM"/>
    </source>
</evidence>